<protein>
    <submittedName>
        <fullName evidence="2">Uncharacterized protein</fullName>
    </submittedName>
</protein>
<keyword evidence="1" id="KW-0175">Coiled coil</keyword>
<name>A0A6C0FEX4_9ZZZZ</name>
<dbReference type="EMBL" id="MN738838">
    <property type="protein sequence ID" value="QHT39039.1"/>
    <property type="molecule type" value="Genomic_DNA"/>
</dbReference>
<feature type="coiled-coil region" evidence="1">
    <location>
        <begin position="26"/>
        <end position="124"/>
    </location>
</feature>
<accession>A0A6C0FEX4</accession>
<dbReference type="CDD" id="cd23767">
    <property type="entry name" value="IQCD"/>
    <property type="match status" value="1"/>
</dbReference>
<dbReference type="AlphaFoldDB" id="A0A6C0FEX4"/>
<sequence length="524" mass="61605">MSGSFAFSANAKPFVPKGFGGMKNREEILQDKIDSLQSEIDNEKLNNLKLMKLYKSQCSKVQENSEERLTTLTSENARLNRENERLNREIRQVNTRLLEERVDKRELNEKIQNMQSHINNLNADLGYKDDRYDTLHHRFDNLNREFTRYKERGDSEIWMGRCLKLDFIFKKIKQIGALPEDHGAWVWDMIEDIEFPDSQPDSVFLGLPISIRERYLPSFDDAGINFQTNEDSIINELSREAEEFNAQLSENFRRNLDENPELVMNGIRMIQSRFREHIRPNLEKRIKSAIMIQSVWRGFCGRGIVTYKGRLDVNSSLTIFKLNLDREIPSTRHIIPEYMRDRPFRINFANTSKETINYQWMNINPRTLEGKVGREYSIKSGEIIMIKVYFGHWFRFKKESDTDDNFFRILPFLGNLRRDEFGRGMDRKIVFDLNTKLTITKDHYDEWTRGVFGSQAIRVINTENLNTGRTEIIHENQSQTQPQSQEEDSDDDDARLMLAIQLSLEQTSSLTSDAIDFDIGNLFQ</sequence>
<reference evidence="2" key="1">
    <citation type="journal article" date="2020" name="Nature">
        <title>Giant virus diversity and host interactions through global metagenomics.</title>
        <authorList>
            <person name="Schulz F."/>
            <person name="Roux S."/>
            <person name="Paez-Espino D."/>
            <person name="Jungbluth S."/>
            <person name="Walsh D.A."/>
            <person name="Denef V.J."/>
            <person name="McMahon K.D."/>
            <person name="Konstantinidis K.T."/>
            <person name="Eloe-Fadrosh E.A."/>
            <person name="Kyrpides N.C."/>
            <person name="Woyke T."/>
        </authorList>
    </citation>
    <scope>NUCLEOTIDE SEQUENCE</scope>
    <source>
        <strain evidence="2">GVMAG-S-ERX556126-94</strain>
    </source>
</reference>
<dbReference type="PROSITE" id="PS50330">
    <property type="entry name" value="UIM"/>
    <property type="match status" value="1"/>
</dbReference>
<evidence type="ECO:0000256" key="1">
    <source>
        <dbReference type="SAM" id="Coils"/>
    </source>
</evidence>
<dbReference type="InterPro" id="IPR003903">
    <property type="entry name" value="UIM_dom"/>
</dbReference>
<organism evidence="2">
    <name type="scientific">viral metagenome</name>
    <dbReference type="NCBI Taxonomy" id="1070528"/>
    <lineage>
        <taxon>unclassified sequences</taxon>
        <taxon>metagenomes</taxon>
        <taxon>organismal metagenomes</taxon>
    </lineage>
</organism>
<proteinExistence type="predicted"/>
<evidence type="ECO:0000313" key="2">
    <source>
        <dbReference type="EMBL" id="QHT39039.1"/>
    </source>
</evidence>